<organism evidence="1 2">
    <name type="scientific">Diploscapter pachys</name>
    <dbReference type="NCBI Taxonomy" id="2018661"/>
    <lineage>
        <taxon>Eukaryota</taxon>
        <taxon>Metazoa</taxon>
        <taxon>Ecdysozoa</taxon>
        <taxon>Nematoda</taxon>
        <taxon>Chromadorea</taxon>
        <taxon>Rhabditida</taxon>
        <taxon>Rhabditina</taxon>
        <taxon>Rhabditomorpha</taxon>
        <taxon>Rhabditoidea</taxon>
        <taxon>Rhabditidae</taxon>
        <taxon>Diploscapter</taxon>
    </lineage>
</organism>
<comment type="caution">
    <text evidence="1">The sequence shown here is derived from an EMBL/GenBank/DDBJ whole genome shotgun (WGS) entry which is preliminary data.</text>
</comment>
<protein>
    <submittedName>
        <fullName evidence="1">Uncharacterized protein</fullName>
    </submittedName>
</protein>
<dbReference type="AlphaFoldDB" id="A0A2A2M5M2"/>
<evidence type="ECO:0000313" key="1">
    <source>
        <dbReference type="EMBL" id="PAV93801.1"/>
    </source>
</evidence>
<name>A0A2A2M5M2_9BILA</name>
<accession>A0A2A2M5M2</accession>
<dbReference type="Proteomes" id="UP000218231">
    <property type="component" value="Unassembled WGS sequence"/>
</dbReference>
<keyword evidence="2" id="KW-1185">Reference proteome</keyword>
<gene>
    <name evidence="1" type="ORF">WR25_07988</name>
</gene>
<dbReference type="EMBL" id="LIAE01004208">
    <property type="protein sequence ID" value="PAV93801.1"/>
    <property type="molecule type" value="Genomic_DNA"/>
</dbReference>
<evidence type="ECO:0000313" key="2">
    <source>
        <dbReference type="Proteomes" id="UP000218231"/>
    </source>
</evidence>
<reference evidence="1 2" key="1">
    <citation type="journal article" date="2017" name="Curr. Biol.">
        <title>Genome architecture and evolution of a unichromosomal asexual nematode.</title>
        <authorList>
            <person name="Fradin H."/>
            <person name="Zegar C."/>
            <person name="Gutwein M."/>
            <person name="Lucas J."/>
            <person name="Kovtun M."/>
            <person name="Corcoran D."/>
            <person name="Baugh L.R."/>
            <person name="Kiontke K."/>
            <person name="Gunsalus K."/>
            <person name="Fitch D.H."/>
            <person name="Piano F."/>
        </authorList>
    </citation>
    <scope>NUCLEOTIDE SEQUENCE [LARGE SCALE GENOMIC DNA]</scope>
    <source>
        <strain evidence="1">PF1309</strain>
    </source>
</reference>
<proteinExistence type="predicted"/>
<sequence>MVGCTSRPSMRASGRSWRARDRIALAALCTAGSVDRLRRTPSTSDLCGISGERIFSATVAPRSSSGCARSIASCASRACITGAEGMP</sequence>